<dbReference type="InterPro" id="IPR005630">
    <property type="entry name" value="Terpene_synthase_metal-bd"/>
</dbReference>
<evidence type="ECO:0000256" key="2">
    <source>
        <dbReference type="ARBA" id="ARBA00022723"/>
    </source>
</evidence>
<dbReference type="Proteomes" id="UP000325577">
    <property type="component" value="Linkage Group LG4"/>
</dbReference>
<dbReference type="SFLD" id="SFLDS00005">
    <property type="entry name" value="Isoprenoid_Synthase_Type_I"/>
    <property type="match status" value="1"/>
</dbReference>
<evidence type="ECO:0000256" key="1">
    <source>
        <dbReference type="ARBA" id="ARBA00001946"/>
    </source>
</evidence>
<dbReference type="InterPro" id="IPR008949">
    <property type="entry name" value="Isoprenoid_synthase_dom_sf"/>
</dbReference>
<dbReference type="InterPro" id="IPR034741">
    <property type="entry name" value="Terpene_cyclase-like_1_C"/>
</dbReference>
<proteinExistence type="predicted"/>
<evidence type="ECO:0000313" key="5">
    <source>
        <dbReference type="EMBL" id="KAA8523755.1"/>
    </source>
</evidence>
<evidence type="ECO:0000259" key="4">
    <source>
        <dbReference type="Pfam" id="PF03936"/>
    </source>
</evidence>
<dbReference type="InterPro" id="IPR008930">
    <property type="entry name" value="Terpenoid_cyclase/PrenylTrfase"/>
</dbReference>
<dbReference type="PANTHER" id="PTHR31225">
    <property type="entry name" value="OS04G0344100 PROTEIN-RELATED"/>
    <property type="match status" value="1"/>
</dbReference>
<dbReference type="SUPFAM" id="SSF48239">
    <property type="entry name" value="Terpenoid cyclases/Protein prenyltransferases"/>
    <property type="match status" value="1"/>
</dbReference>
<feature type="domain" description="Terpene synthase metal-binding" evidence="4">
    <location>
        <begin position="204"/>
        <end position="443"/>
    </location>
</feature>
<dbReference type="CDD" id="cd00684">
    <property type="entry name" value="Terpene_cyclase_plant_C1"/>
    <property type="match status" value="1"/>
</dbReference>
<dbReference type="Pfam" id="PF01397">
    <property type="entry name" value="Terpene_synth"/>
    <property type="match status" value="1"/>
</dbReference>
<sequence length="500" mass="57657">MMLKNATNKPLEEMILIDALQRLGVAYLFENEINEALQSVYAEHVNCNINNGVTDDLYTVALSFRLLRQQGYHISSDVFKKFKDEKGEFKTMLTNDARALLCFYEALHLRVKEEDILEEALTFSTKHLKFMLPYLNAPLAQQVKNSLETPLHKGMPRLEARRYISVYEADVARHASLLELAKLDFNLLQALHQREISDISRWWKEINLASKLPFARDRLVECYFWILGVYFEPNYSVSREFVTKIIALTSVIDDIYDVYGTLEELKLFTDAIERWEAATVDNLPEYMQVCFLALSDVVKEIEKKMDYEGRSYRLHYAKEAMKGTVRAYFREANWYYKGYMPTFEEYLSVSVMSSGYPMLAVLSLIGMADIATKEAFDWVITVPKIVRSCALVARLVDDIQTHKVEQERGDAPSSVQCYMREHGVSEKEACEKIKEMVESAWKDINEELQKPNRPPLPLLLPALNLARMMEVIYHQGDGYSNSSGRTKDIIASLLVDPISM</sequence>
<keyword evidence="6" id="KW-1185">Reference proteome</keyword>
<protein>
    <submittedName>
        <fullName evidence="5">Uncharacterized protein</fullName>
    </submittedName>
</protein>
<feature type="domain" description="Terpene synthase N-terminal" evidence="3">
    <location>
        <begin position="6"/>
        <end position="147"/>
    </location>
</feature>
<dbReference type="InterPro" id="IPR050148">
    <property type="entry name" value="Terpene_synthase-like"/>
</dbReference>
<dbReference type="Gene3D" id="1.10.600.10">
    <property type="entry name" value="Farnesyl Diphosphate Synthase"/>
    <property type="match status" value="1"/>
</dbReference>
<evidence type="ECO:0000313" key="6">
    <source>
        <dbReference type="Proteomes" id="UP000325577"/>
    </source>
</evidence>
<dbReference type="FunFam" id="1.50.10.130:FF:000001">
    <property type="entry name" value="Isoprene synthase, chloroplastic"/>
    <property type="match status" value="1"/>
</dbReference>
<dbReference type="InterPro" id="IPR044814">
    <property type="entry name" value="Terpene_cyclase_plant_C1"/>
</dbReference>
<accession>A0A5J4ZY50</accession>
<dbReference type="SFLD" id="SFLDG01019">
    <property type="entry name" value="Terpene_Cyclase_Like_1_C_Termi"/>
    <property type="match status" value="1"/>
</dbReference>
<dbReference type="GO" id="GO:0016102">
    <property type="term" value="P:diterpenoid biosynthetic process"/>
    <property type="evidence" value="ECO:0007669"/>
    <property type="project" value="InterPro"/>
</dbReference>
<dbReference type="GO" id="GO:0010333">
    <property type="term" value="F:terpene synthase activity"/>
    <property type="evidence" value="ECO:0007669"/>
    <property type="project" value="InterPro"/>
</dbReference>
<reference evidence="5 6" key="1">
    <citation type="submission" date="2019-09" db="EMBL/GenBank/DDBJ databases">
        <title>A chromosome-level genome assembly of the Chinese tupelo Nyssa sinensis.</title>
        <authorList>
            <person name="Yang X."/>
            <person name="Kang M."/>
            <person name="Yang Y."/>
            <person name="Xiong H."/>
            <person name="Wang M."/>
            <person name="Zhang Z."/>
            <person name="Wang Z."/>
            <person name="Wu H."/>
            <person name="Ma T."/>
            <person name="Liu J."/>
            <person name="Xi Z."/>
        </authorList>
    </citation>
    <scope>NUCLEOTIDE SEQUENCE [LARGE SCALE GENOMIC DNA]</scope>
    <source>
        <strain evidence="5">J267</strain>
        <tissue evidence="5">Leaf</tissue>
    </source>
</reference>
<dbReference type="OrthoDB" id="1877784at2759"/>
<dbReference type="GO" id="GO:0000287">
    <property type="term" value="F:magnesium ion binding"/>
    <property type="evidence" value="ECO:0007669"/>
    <property type="project" value="InterPro"/>
</dbReference>
<comment type="cofactor">
    <cofactor evidence="1">
        <name>Mg(2+)</name>
        <dbReference type="ChEBI" id="CHEBI:18420"/>
    </cofactor>
</comment>
<keyword evidence="2" id="KW-0479">Metal-binding</keyword>
<gene>
    <name evidence="5" type="ORF">F0562_010178</name>
</gene>
<dbReference type="Gene3D" id="1.50.10.130">
    <property type="entry name" value="Terpene synthase, N-terminal domain"/>
    <property type="match status" value="1"/>
</dbReference>
<name>A0A5J4ZY50_9ASTE</name>
<dbReference type="AlphaFoldDB" id="A0A5J4ZY50"/>
<dbReference type="SUPFAM" id="SSF48576">
    <property type="entry name" value="Terpenoid synthases"/>
    <property type="match status" value="1"/>
</dbReference>
<evidence type="ECO:0000259" key="3">
    <source>
        <dbReference type="Pfam" id="PF01397"/>
    </source>
</evidence>
<organism evidence="5 6">
    <name type="scientific">Nyssa sinensis</name>
    <dbReference type="NCBI Taxonomy" id="561372"/>
    <lineage>
        <taxon>Eukaryota</taxon>
        <taxon>Viridiplantae</taxon>
        <taxon>Streptophyta</taxon>
        <taxon>Embryophyta</taxon>
        <taxon>Tracheophyta</taxon>
        <taxon>Spermatophyta</taxon>
        <taxon>Magnoliopsida</taxon>
        <taxon>eudicotyledons</taxon>
        <taxon>Gunneridae</taxon>
        <taxon>Pentapetalae</taxon>
        <taxon>asterids</taxon>
        <taxon>Cornales</taxon>
        <taxon>Nyssaceae</taxon>
        <taxon>Nyssa</taxon>
    </lineage>
</organism>
<dbReference type="InterPro" id="IPR001906">
    <property type="entry name" value="Terpene_synth_N"/>
</dbReference>
<dbReference type="EMBL" id="CM018047">
    <property type="protein sequence ID" value="KAA8523755.1"/>
    <property type="molecule type" value="Genomic_DNA"/>
</dbReference>
<dbReference type="FunFam" id="1.10.600.10:FF:000007">
    <property type="entry name" value="Isoprene synthase, chloroplastic"/>
    <property type="match status" value="1"/>
</dbReference>
<dbReference type="PANTHER" id="PTHR31225:SF251">
    <property type="entry name" value="(-)-GERMACRENE D SYNTHASE-LIKE ISOFORM X2"/>
    <property type="match status" value="1"/>
</dbReference>
<dbReference type="SFLD" id="SFLDG01604">
    <property type="entry name" value="Terpene_Cyclase_Like_1_C_Termi"/>
    <property type="match status" value="1"/>
</dbReference>
<dbReference type="InterPro" id="IPR036965">
    <property type="entry name" value="Terpene_synth_N_sf"/>
</dbReference>
<dbReference type="Pfam" id="PF03936">
    <property type="entry name" value="Terpene_synth_C"/>
    <property type="match status" value="1"/>
</dbReference>